<dbReference type="Pfam" id="PF00395">
    <property type="entry name" value="SLH"/>
    <property type="match status" value="2"/>
</dbReference>
<dbReference type="AlphaFoldDB" id="U5CVU6"/>
<feature type="region of interest" description="Disordered" evidence="2">
    <location>
        <begin position="330"/>
        <end position="367"/>
    </location>
</feature>
<gene>
    <name evidence="4" type="ORF">O163_02090</name>
</gene>
<accession>U5CVU6</accession>
<evidence type="ECO:0000313" key="4">
    <source>
        <dbReference type="EMBL" id="ERM93096.1"/>
    </source>
</evidence>
<evidence type="ECO:0000313" key="5">
    <source>
        <dbReference type="Proteomes" id="UP000016856"/>
    </source>
</evidence>
<proteinExistence type="predicted"/>
<evidence type="ECO:0000256" key="2">
    <source>
        <dbReference type="SAM" id="MobiDB-lite"/>
    </source>
</evidence>
<dbReference type="Proteomes" id="UP000016856">
    <property type="component" value="Unassembled WGS sequence"/>
</dbReference>
<dbReference type="PROSITE" id="PS51272">
    <property type="entry name" value="SLH"/>
    <property type="match status" value="2"/>
</dbReference>
<comment type="caution">
    <text evidence="4">The sequence shown here is derived from an EMBL/GenBank/DDBJ whole genome shotgun (WGS) entry which is preliminary data.</text>
</comment>
<name>U5CVU6_CALSX</name>
<dbReference type="EMBL" id="AXDC01000003">
    <property type="protein sequence ID" value="ERM93096.1"/>
    <property type="molecule type" value="Genomic_DNA"/>
</dbReference>
<feature type="compositionally biased region" description="Basic and acidic residues" evidence="2">
    <location>
        <begin position="330"/>
        <end position="341"/>
    </location>
</feature>
<feature type="domain" description="SLH" evidence="3">
    <location>
        <begin position="39"/>
        <end position="102"/>
    </location>
</feature>
<dbReference type="InterPro" id="IPR001119">
    <property type="entry name" value="SLH_dom"/>
</dbReference>
<dbReference type="PATRIC" id="fig|1388761.3.peg.417"/>
<evidence type="ECO:0000259" key="3">
    <source>
        <dbReference type="PROSITE" id="PS51272"/>
    </source>
</evidence>
<dbReference type="PANTHER" id="PTHR43308:SF5">
    <property type="entry name" value="S-LAYER PROTEIN _ PEPTIDOGLYCAN ENDO-BETA-N-ACETYLGLUCOSAMINIDASE"/>
    <property type="match status" value="1"/>
</dbReference>
<reference evidence="4 5" key="1">
    <citation type="journal article" date="2013" name="Genome Announc.">
        <title>Draft Genome Sequence of an Anaerobic and Extremophilic Bacterium, Caldanaerobacter yonseiensis, Isolated from a Geothermal Hot Stream.</title>
        <authorList>
            <person name="Lee S.J."/>
            <person name="Lee Y.J."/>
            <person name="Park G.S."/>
            <person name="Kim B.C."/>
            <person name="Lee S.J."/>
            <person name="Shin J.H."/>
            <person name="Lee D.W."/>
        </authorList>
    </citation>
    <scope>NUCLEOTIDE SEQUENCE [LARGE SCALE GENOMIC DNA]</scope>
    <source>
        <strain evidence="4 5">KB-1</strain>
    </source>
</reference>
<feature type="domain" description="SLH" evidence="3">
    <location>
        <begin position="1"/>
        <end position="38"/>
    </location>
</feature>
<organism evidence="4 5">
    <name type="scientific">Caldanaerobacter subterraneus subsp. yonseiensis KB-1</name>
    <dbReference type="NCBI Taxonomy" id="1388761"/>
    <lineage>
        <taxon>Bacteria</taxon>
        <taxon>Bacillati</taxon>
        <taxon>Bacillota</taxon>
        <taxon>Clostridia</taxon>
        <taxon>Thermoanaerobacterales</taxon>
        <taxon>Thermoanaerobacteraceae</taxon>
        <taxon>Caldanaerobacter</taxon>
    </lineage>
</organism>
<dbReference type="InterPro" id="IPR051465">
    <property type="entry name" value="Cell_Envelope_Struct_Comp"/>
</dbReference>
<sequence>MIRGYEDGTLRPNNPITREEAAAIVARLLKLQPVEEDYLANYKDKNEISNWSKDAINSLVAKGLLAGYQDNTLGPKRFITRAETVVILSRALDFNTTAVVYDKPGTYGPESGIMTVTKNVEVKVPDVVLRNMVIKGDLLIAKEVGDGNVTLQNVTVEGKTLVNGGGEHSIYLENCSLAQVIVNKEDGKVRIVVKGDTKVDTVNVQSGAKIEGQNASKGIGKVVIEGNIPADAGIVLAGNFDEVEVKVAKVPVKVEEGMVNRINIAQGADEAKIELGEKAEVKVVEVNSKATISGKGYIETAVVKADGVTIEQKPFNLEIAENVTANIGGEEVKGSKTKESSTEGTSGGGGYTTPSTPPQPGSSSTGLFDEGYPAVVEIGENYAKVLFKNPRIDGQIYSVARLSTESKPTVDEIIQKPYFVNILQKGRNELVVFDNLQPGTEYNFYFVVTDEQRNVKSDIITLTAKTKASLLNELRFGTIGSNYVEIIVEKPTFDGRIYSMAKLPNEQAPTLSELINDQRGYNIVHKGENEGVTLHNLQSNTDYNLYFVATDTNGNPISDIVKLTAKTAPIGFESNLSTTTVGLYTNFYVRAFNTTQNSYNNVKITFRIYPNNNLGFSFTKDDISLQYDNNGTWQDIPVSEAVYGMVHGTFGPIQGFTVASGYNEITNFRVKVNKANTYFIYVDFTSYDDNNPYGEIIGSYYLPVRVEPVKFEIYGIDNFTAGNEKGFTLIVKTNNVSEDIDTQLKATFTVYDAVYQSVYPLANQAVRYMVGNNINNWIYDTTDKEGSIYIFKDGIKMTQFNEGMRIYFSTTFFIPGIYNLRFAFVDKDGNEIGTFSGASFEVKGKLQKVGEIIEFPNAKVIVKSITYNNTYNNFIADSGKTFAILTMDVWVSQQPQDRLEWYSNDFIKSFVLENGQNLIGNNFSSGNPSILPNQWTTVTVAIQIRETDKVIFVTVKDPINFDNVAVVDVGQ</sequence>
<protein>
    <recommendedName>
        <fullName evidence="3">SLH domain-containing protein</fullName>
    </recommendedName>
</protein>
<dbReference type="PANTHER" id="PTHR43308">
    <property type="entry name" value="OUTER MEMBRANE PROTEIN ALPHA-RELATED"/>
    <property type="match status" value="1"/>
</dbReference>
<evidence type="ECO:0000256" key="1">
    <source>
        <dbReference type="ARBA" id="ARBA00022737"/>
    </source>
</evidence>
<keyword evidence="1" id="KW-0677">Repeat</keyword>